<evidence type="ECO:0000256" key="9">
    <source>
        <dbReference type="SAM" id="SignalP"/>
    </source>
</evidence>
<comment type="similarity">
    <text evidence="2 7">Belongs to the glycosyl hydrolase 20 family.</text>
</comment>
<evidence type="ECO:0000259" key="10">
    <source>
        <dbReference type="Pfam" id="PF00728"/>
    </source>
</evidence>
<gene>
    <name evidence="12" type="ORF">PBAH0796_LOCUS8100</name>
</gene>
<protein>
    <recommendedName>
        <fullName evidence="7">Beta-hexosaminidase</fullName>
        <ecNumber evidence="7">3.2.1.52</ecNumber>
    </recommendedName>
</protein>
<dbReference type="InterPro" id="IPR029018">
    <property type="entry name" value="Hex-like_dom2"/>
</dbReference>
<feature type="active site" description="Proton donor" evidence="8">
    <location>
        <position position="360"/>
    </location>
</feature>
<feature type="signal peptide" evidence="9">
    <location>
        <begin position="1"/>
        <end position="18"/>
    </location>
</feature>
<reference evidence="12" key="1">
    <citation type="submission" date="2021-01" db="EMBL/GenBank/DDBJ databases">
        <authorList>
            <person name="Corre E."/>
            <person name="Pelletier E."/>
            <person name="Niang G."/>
            <person name="Scheremetjew M."/>
            <person name="Finn R."/>
            <person name="Kale V."/>
            <person name="Holt S."/>
            <person name="Cochrane G."/>
            <person name="Meng A."/>
            <person name="Brown T."/>
            <person name="Cohen L."/>
        </authorList>
    </citation>
    <scope>NUCLEOTIDE SEQUENCE</scope>
    <source>
        <strain evidence="12">Pbaha01</strain>
    </source>
</reference>
<dbReference type="GO" id="GO:0030203">
    <property type="term" value="P:glycosaminoglycan metabolic process"/>
    <property type="evidence" value="ECO:0007669"/>
    <property type="project" value="TreeGrafter"/>
</dbReference>
<keyword evidence="4 7" id="KW-0378">Hydrolase</keyword>
<dbReference type="PRINTS" id="PR00738">
    <property type="entry name" value="GLHYDRLASE20"/>
</dbReference>
<evidence type="ECO:0000256" key="6">
    <source>
        <dbReference type="ARBA" id="ARBA00023295"/>
    </source>
</evidence>
<dbReference type="InterPro" id="IPR025705">
    <property type="entry name" value="Beta_hexosaminidase_sua/sub"/>
</dbReference>
<dbReference type="PANTHER" id="PTHR22600">
    <property type="entry name" value="BETA-HEXOSAMINIDASE"/>
    <property type="match status" value="1"/>
</dbReference>
<dbReference type="Pfam" id="PF14845">
    <property type="entry name" value="Glycohydro_20b2"/>
    <property type="match status" value="1"/>
</dbReference>
<evidence type="ECO:0000256" key="5">
    <source>
        <dbReference type="ARBA" id="ARBA00023180"/>
    </source>
</evidence>
<evidence type="ECO:0000256" key="7">
    <source>
        <dbReference type="PIRNR" id="PIRNR001093"/>
    </source>
</evidence>
<evidence type="ECO:0000256" key="4">
    <source>
        <dbReference type="ARBA" id="ARBA00022801"/>
    </source>
</evidence>
<dbReference type="GO" id="GO:0005975">
    <property type="term" value="P:carbohydrate metabolic process"/>
    <property type="evidence" value="ECO:0007669"/>
    <property type="project" value="InterPro"/>
</dbReference>
<dbReference type="SUPFAM" id="SSF55545">
    <property type="entry name" value="beta-N-acetylhexosaminidase-like domain"/>
    <property type="match status" value="1"/>
</dbReference>
<proteinExistence type="inferred from homology"/>
<feature type="chain" id="PRO_5031226789" description="Beta-hexosaminidase" evidence="9">
    <location>
        <begin position="19"/>
        <end position="580"/>
    </location>
</feature>
<dbReference type="PANTHER" id="PTHR22600:SF26">
    <property type="entry name" value="BETA-N-ACETYLHEXOSAMINIDASE"/>
    <property type="match status" value="1"/>
</dbReference>
<dbReference type="EMBL" id="HBEG01013377">
    <property type="protein sequence ID" value="CAD8352733.1"/>
    <property type="molecule type" value="Transcribed_RNA"/>
</dbReference>
<evidence type="ECO:0000256" key="1">
    <source>
        <dbReference type="ARBA" id="ARBA00001231"/>
    </source>
</evidence>
<sequence length="580" mass="62614">MRGGVWFALAAVAPCACGASASMATAAKGSEDGQMCSAGQETWAVAMLQRKQSLLSGMALNQADAAGQSASLISVWPPPQSFAANGPRRPLHPDFALITPLRLQQGTVLAEGLARYFALIATSSMNRAASSDSLRGLNISIADASDQLLNLKTDYSYRLTVRPQEPMGSLVAKSVYGALYGLETFTQLLDAEGALAAANVSVDDFPRYAWRGLMIDSGRRFFPLPLVKNLIDTMAAVKLNVLHLHASDHCRFGVESKLYPELTASLVGQMGGFYTQADIKELIAYAKQRGIRVVPEFDIPGHARGLGPLKPAGLKFCSRSTDETQLYNDPEGLTLRILNGLLAEMSALFEDDVFNIGSDETETRGFCTGESTFPLARHMVDTVRRQYSKTPEGWEEILFTEQAATQDTIVNAWSSHDASAVTAKGRRVVESAAAHFYFTEAAPAGATGWSPCHYDIGTGVPQSQQALLLGGQISMWSDTYCYECQCRAFSCPKPVAAALFPPEADEAFMRSIGGMIWPRGFVAAASFWNYDPLADPTSPEFVGRVHQLNDRLAARGSVVCPTGCACDQLSACGRPYQNEH</sequence>
<dbReference type="InterPro" id="IPR015883">
    <property type="entry name" value="Glyco_hydro_20_cat"/>
</dbReference>
<feature type="domain" description="Glycoside hydrolase family 20 catalytic" evidence="10">
    <location>
        <begin position="208"/>
        <end position="480"/>
    </location>
</feature>
<feature type="domain" description="Beta-hexosaminidase eukaryotic type N-terminal" evidence="11">
    <location>
        <begin position="76"/>
        <end position="188"/>
    </location>
</feature>
<dbReference type="SUPFAM" id="SSF51445">
    <property type="entry name" value="(Trans)glycosidases"/>
    <property type="match status" value="1"/>
</dbReference>
<dbReference type="GO" id="GO:0016020">
    <property type="term" value="C:membrane"/>
    <property type="evidence" value="ECO:0007669"/>
    <property type="project" value="TreeGrafter"/>
</dbReference>
<dbReference type="GO" id="GO:0004563">
    <property type="term" value="F:beta-N-acetylhexosaminidase activity"/>
    <property type="evidence" value="ECO:0007669"/>
    <property type="project" value="UniProtKB-EC"/>
</dbReference>
<keyword evidence="6 7" id="KW-0326">Glycosidase</keyword>
<evidence type="ECO:0000259" key="11">
    <source>
        <dbReference type="Pfam" id="PF14845"/>
    </source>
</evidence>
<dbReference type="InterPro" id="IPR029019">
    <property type="entry name" value="HEX_eukaryotic_N"/>
</dbReference>
<accession>A0A7S0FD30</accession>
<dbReference type="Pfam" id="PF00728">
    <property type="entry name" value="Glyco_hydro_20"/>
    <property type="match status" value="1"/>
</dbReference>
<dbReference type="PIRSF" id="PIRSF001093">
    <property type="entry name" value="B-hxosamndse_ab_euk"/>
    <property type="match status" value="1"/>
</dbReference>
<evidence type="ECO:0000256" key="3">
    <source>
        <dbReference type="ARBA" id="ARBA00022729"/>
    </source>
</evidence>
<evidence type="ECO:0000313" key="12">
    <source>
        <dbReference type="EMBL" id="CAD8352733.1"/>
    </source>
</evidence>
<dbReference type="EC" id="3.2.1.52" evidence="7"/>
<organism evidence="12">
    <name type="scientific">Pyrodinium bahamense</name>
    <dbReference type="NCBI Taxonomy" id="73915"/>
    <lineage>
        <taxon>Eukaryota</taxon>
        <taxon>Sar</taxon>
        <taxon>Alveolata</taxon>
        <taxon>Dinophyceae</taxon>
        <taxon>Gonyaulacales</taxon>
        <taxon>Pyrocystaceae</taxon>
        <taxon>Pyrodinium</taxon>
    </lineage>
</organism>
<dbReference type="InterPro" id="IPR017853">
    <property type="entry name" value="GH"/>
</dbReference>
<dbReference type="Gene3D" id="3.30.379.10">
    <property type="entry name" value="Chitobiase/beta-hexosaminidase domain 2-like"/>
    <property type="match status" value="1"/>
</dbReference>
<keyword evidence="5" id="KW-0325">Glycoprotein</keyword>
<dbReference type="Gene3D" id="3.20.20.80">
    <property type="entry name" value="Glycosidases"/>
    <property type="match status" value="1"/>
</dbReference>
<comment type="catalytic activity">
    <reaction evidence="1 7">
        <text>Hydrolysis of terminal non-reducing N-acetyl-D-hexosamine residues in N-acetyl-beta-D-hexosaminides.</text>
        <dbReference type="EC" id="3.2.1.52"/>
    </reaction>
</comment>
<evidence type="ECO:0000256" key="2">
    <source>
        <dbReference type="ARBA" id="ARBA00006285"/>
    </source>
</evidence>
<evidence type="ECO:0000256" key="8">
    <source>
        <dbReference type="PIRSR" id="PIRSR001093-1"/>
    </source>
</evidence>
<name>A0A7S0FD30_9DINO</name>
<dbReference type="AlphaFoldDB" id="A0A7S0FD30"/>
<keyword evidence="3 9" id="KW-0732">Signal</keyword>